<comment type="caution">
    <text evidence="1">The sequence shown here is derived from an EMBL/GenBank/DDBJ whole genome shotgun (WGS) entry which is preliminary data.</text>
</comment>
<dbReference type="AlphaFoldDB" id="A0A8X6RGL8"/>
<gene>
    <name evidence="1" type="primary">NCL1_13308</name>
    <name evidence="1" type="ORF">TNCV_2420591</name>
</gene>
<name>A0A8X6RGL8_TRICX</name>
<sequence>MAKHKSGPTELTTDDEDMIMYDVQAEELEPNPEDKYTIIDCFVNNPSKYMRSLTPTRFRKTTTLHPTKPGTASQGTFRSRYGMEESAQVPVPNMSREKIPENSKLAYMAANDAKLVAKVAKLVVKIAKLAAEYDANMTLPPRFRQVHNELPL</sequence>
<accession>A0A8X6RGL8</accession>
<evidence type="ECO:0000313" key="1">
    <source>
        <dbReference type="EMBL" id="GFX90075.1"/>
    </source>
</evidence>
<evidence type="ECO:0000313" key="2">
    <source>
        <dbReference type="Proteomes" id="UP000887159"/>
    </source>
</evidence>
<keyword evidence="2" id="KW-1185">Reference proteome</keyword>
<reference evidence="1" key="1">
    <citation type="submission" date="2020-08" db="EMBL/GenBank/DDBJ databases">
        <title>Multicomponent nature underlies the extraordinary mechanical properties of spider dragline silk.</title>
        <authorList>
            <person name="Kono N."/>
            <person name="Nakamura H."/>
            <person name="Mori M."/>
            <person name="Yoshida Y."/>
            <person name="Ohtoshi R."/>
            <person name="Malay A.D."/>
            <person name="Moran D.A.P."/>
            <person name="Tomita M."/>
            <person name="Numata K."/>
            <person name="Arakawa K."/>
        </authorList>
    </citation>
    <scope>NUCLEOTIDE SEQUENCE</scope>
</reference>
<proteinExistence type="predicted"/>
<protein>
    <submittedName>
        <fullName evidence="1">Uncharacterized protein</fullName>
    </submittedName>
</protein>
<dbReference type="EMBL" id="BMAU01021088">
    <property type="protein sequence ID" value="GFX90075.1"/>
    <property type="molecule type" value="Genomic_DNA"/>
</dbReference>
<dbReference type="Proteomes" id="UP000887159">
    <property type="component" value="Unassembled WGS sequence"/>
</dbReference>
<organism evidence="1 2">
    <name type="scientific">Trichonephila clavipes</name>
    <name type="common">Golden silk orbweaver</name>
    <name type="synonym">Nephila clavipes</name>
    <dbReference type="NCBI Taxonomy" id="2585209"/>
    <lineage>
        <taxon>Eukaryota</taxon>
        <taxon>Metazoa</taxon>
        <taxon>Ecdysozoa</taxon>
        <taxon>Arthropoda</taxon>
        <taxon>Chelicerata</taxon>
        <taxon>Arachnida</taxon>
        <taxon>Araneae</taxon>
        <taxon>Araneomorphae</taxon>
        <taxon>Entelegynae</taxon>
        <taxon>Araneoidea</taxon>
        <taxon>Nephilidae</taxon>
        <taxon>Trichonephila</taxon>
    </lineage>
</organism>